<evidence type="ECO:0000259" key="4">
    <source>
        <dbReference type="PROSITE" id="PS01124"/>
    </source>
</evidence>
<evidence type="ECO:0000313" key="5">
    <source>
        <dbReference type="EMBL" id="ANY74681.1"/>
    </source>
</evidence>
<dbReference type="GO" id="GO:0003700">
    <property type="term" value="F:DNA-binding transcription factor activity"/>
    <property type="evidence" value="ECO:0007669"/>
    <property type="project" value="InterPro"/>
</dbReference>
<protein>
    <submittedName>
        <fullName evidence="5">AraC family transcriptional regulator</fullName>
    </submittedName>
</protein>
<dbReference type="SUPFAM" id="SSF46689">
    <property type="entry name" value="Homeodomain-like"/>
    <property type="match status" value="1"/>
</dbReference>
<keyword evidence="2" id="KW-0238">DNA-binding</keyword>
<keyword evidence="3" id="KW-0804">Transcription</keyword>
<dbReference type="PROSITE" id="PS01124">
    <property type="entry name" value="HTH_ARAC_FAMILY_2"/>
    <property type="match status" value="1"/>
</dbReference>
<gene>
    <name evidence="5" type="ORF">BBD41_20110</name>
</gene>
<proteinExistence type="predicted"/>
<organism evidence="5">
    <name type="scientific">Paenibacillus ihbetae</name>
    <dbReference type="NCBI Taxonomy" id="1870820"/>
    <lineage>
        <taxon>Bacteria</taxon>
        <taxon>Bacillati</taxon>
        <taxon>Bacillota</taxon>
        <taxon>Bacilli</taxon>
        <taxon>Bacillales</taxon>
        <taxon>Paenibacillaceae</taxon>
        <taxon>Paenibacillus</taxon>
    </lineage>
</organism>
<dbReference type="PROSITE" id="PS00041">
    <property type="entry name" value="HTH_ARAC_FAMILY_1"/>
    <property type="match status" value="1"/>
</dbReference>
<dbReference type="PANTHER" id="PTHR43280">
    <property type="entry name" value="ARAC-FAMILY TRANSCRIPTIONAL REGULATOR"/>
    <property type="match status" value="1"/>
</dbReference>
<dbReference type="Pfam" id="PF12833">
    <property type="entry name" value="HTH_18"/>
    <property type="match status" value="1"/>
</dbReference>
<dbReference type="InterPro" id="IPR018062">
    <property type="entry name" value="HTH_AraC-typ_CS"/>
</dbReference>
<dbReference type="AlphaFoldDB" id="A0A1B2E3Z3"/>
<dbReference type="InterPro" id="IPR009057">
    <property type="entry name" value="Homeodomain-like_sf"/>
</dbReference>
<evidence type="ECO:0000256" key="2">
    <source>
        <dbReference type="ARBA" id="ARBA00023125"/>
    </source>
</evidence>
<dbReference type="SMART" id="SM00342">
    <property type="entry name" value="HTH_ARAC"/>
    <property type="match status" value="1"/>
</dbReference>
<dbReference type="KEGG" id="pib:BBD41_20110"/>
<accession>A0A1B2E3Z3</accession>
<dbReference type="PANTHER" id="PTHR43280:SF2">
    <property type="entry name" value="HTH-TYPE TRANSCRIPTIONAL REGULATOR EXSA"/>
    <property type="match status" value="1"/>
</dbReference>
<evidence type="ECO:0000256" key="1">
    <source>
        <dbReference type="ARBA" id="ARBA00023015"/>
    </source>
</evidence>
<dbReference type="Gene3D" id="1.10.10.60">
    <property type="entry name" value="Homeodomain-like"/>
    <property type="match status" value="2"/>
</dbReference>
<reference evidence="5" key="1">
    <citation type="submission" date="2016-08" db="EMBL/GenBank/DDBJ databases">
        <title>Complete Genome Seqeunce of Paenibacillus sp. nov. IHBB 9852 from high altitute lake of Indian trans-Himalayas.</title>
        <authorList>
            <person name="Kiran S."/>
            <person name="Swarnkar M.K."/>
            <person name="Rana A."/>
            <person name="Tewari R."/>
            <person name="Gulati A."/>
        </authorList>
    </citation>
    <scope>NUCLEOTIDE SEQUENCE [LARGE SCALE GENOMIC DNA]</scope>
    <source>
        <strain evidence="5">IHBB 9852</strain>
    </source>
</reference>
<dbReference type="RefSeq" id="WP_099478563.1">
    <property type="nucleotide sequence ID" value="NZ_CP016809.1"/>
</dbReference>
<dbReference type="GO" id="GO:0043565">
    <property type="term" value="F:sequence-specific DNA binding"/>
    <property type="evidence" value="ECO:0007669"/>
    <property type="project" value="InterPro"/>
</dbReference>
<dbReference type="EMBL" id="CP016809">
    <property type="protein sequence ID" value="ANY74681.1"/>
    <property type="molecule type" value="Genomic_DNA"/>
</dbReference>
<name>A0A1B2E3Z3_9BACL</name>
<dbReference type="InterPro" id="IPR018060">
    <property type="entry name" value="HTH_AraC"/>
</dbReference>
<sequence length="261" mass="29402">MNEEHGEIIAKAIQYMKEHLDEPLTTKRLADQAGYSPFHFSRIFKKTTGISVRQYLSALRVESGKSELLKAPSLLVKIGMHVGLTSPGTFNSRFKQFVGLSPRKFRSVSESLHQYVNQYRHKPLSFTEERSGQLPRVHCRIEAPSGFHGIIYVGLFPRPVPDQRPAAGTAVNLKRRTCVITGMPPGTYYVLAAGIPWSLNPKDYYLLNHSLRGKLDEPVHVNETTDISVVITLREPQPYDPPIVVNLPLLLFEKERGNSAK</sequence>
<feature type="domain" description="HTH araC/xylS-type" evidence="4">
    <location>
        <begin position="10"/>
        <end position="108"/>
    </location>
</feature>
<evidence type="ECO:0000256" key="3">
    <source>
        <dbReference type="ARBA" id="ARBA00023163"/>
    </source>
</evidence>
<keyword evidence="1" id="KW-0805">Transcription regulation</keyword>